<name>A0A6J4T7I5_9BACT</name>
<dbReference type="AlphaFoldDB" id="A0A6J4T7I5"/>
<evidence type="ECO:0000313" key="1">
    <source>
        <dbReference type="EMBL" id="CAA9515313.1"/>
    </source>
</evidence>
<protein>
    <submittedName>
        <fullName evidence="1">Uncharacterized protein</fullName>
    </submittedName>
</protein>
<reference evidence="1" key="1">
    <citation type="submission" date="2020-02" db="EMBL/GenBank/DDBJ databases">
        <authorList>
            <person name="Meier V. D."/>
        </authorList>
    </citation>
    <scope>NUCLEOTIDE SEQUENCE</scope>
    <source>
        <strain evidence="1">AVDCRST_MAG96</strain>
    </source>
</reference>
<proteinExistence type="predicted"/>
<dbReference type="EMBL" id="CADCVN010001039">
    <property type="protein sequence ID" value="CAA9515313.1"/>
    <property type="molecule type" value="Genomic_DNA"/>
</dbReference>
<accession>A0A6J4T7I5</accession>
<organism evidence="1">
    <name type="scientific">uncultured Segetibacter sp</name>
    <dbReference type="NCBI Taxonomy" id="481133"/>
    <lineage>
        <taxon>Bacteria</taxon>
        <taxon>Pseudomonadati</taxon>
        <taxon>Bacteroidota</taxon>
        <taxon>Chitinophagia</taxon>
        <taxon>Chitinophagales</taxon>
        <taxon>Chitinophagaceae</taxon>
        <taxon>Segetibacter</taxon>
        <taxon>environmental samples</taxon>
    </lineage>
</organism>
<gene>
    <name evidence="1" type="ORF">AVDCRST_MAG96-2654</name>
</gene>
<sequence length="43" mass="5123">MCFSESPFLSFYVSEKVEKKNKSHFCFFLNFLSTILLKIQKGR</sequence>